<dbReference type="AlphaFoldDB" id="A0A0P9H4A6"/>
<dbReference type="SUPFAM" id="SSF55729">
    <property type="entry name" value="Acyl-CoA N-acyltransferases (Nat)"/>
    <property type="match status" value="1"/>
</dbReference>
<dbReference type="Proteomes" id="UP000050509">
    <property type="component" value="Unassembled WGS sequence"/>
</dbReference>
<dbReference type="Gene3D" id="3.40.630.30">
    <property type="match status" value="1"/>
</dbReference>
<evidence type="ECO:0000259" key="1">
    <source>
        <dbReference type="PROSITE" id="PS51186"/>
    </source>
</evidence>
<keyword evidence="3" id="KW-1185">Reference proteome</keyword>
<organism evidence="2 3">
    <name type="scientific">Kouleothrix aurantiaca</name>
    <dbReference type="NCBI Taxonomy" id="186479"/>
    <lineage>
        <taxon>Bacteria</taxon>
        <taxon>Bacillati</taxon>
        <taxon>Chloroflexota</taxon>
        <taxon>Chloroflexia</taxon>
        <taxon>Chloroflexales</taxon>
        <taxon>Roseiflexineae</taxon>
        <taxon>Roseiflexaceae</taxon>
        <taxon>Kouleothrix</taxon>
    </lineage>
</organism>
<dbReference type="Pfam" id="PF13508">
    <property type="entry name" value="Acetyltransf_7"/>
    <property type="match status" value="1"/>
</dbReference>
<accession>A0A0P9H4A6</accession>
<dbReference type="EMBL" id="LJCR01002376">
    <property type="protein sequence ID" value="KPV48817.1"/>
    <property type="molecule type" value="Genomic_DNA"/>
</dbReference>
<name>A0A0P9H4A6_9CHLR</name>
<feature type="domain" description="N-acetyltransferase" evidence="1">
    <location>
        <begin position="1"/>
        <end position="59"/>
    </location>
</feature>
<reference evidence="2 3" key="1">
    <citation type="submission" date="2015-09" db="EMBL/GenBank/DDBJ databases">
        <title>Draft genome sequence of Kouleothrix aurantiaca JCM 19913.</title>
        <authorList>
            <person name="Hemp J."/>
        </authorList>
    </citation>
    <scope>NUCLEOTIDE SEQUENCE [LARGE SCALE GENOMIC DNA]</scope>
    <source>
        <strain evidence="2 3">COM-B</strain>
    </source>
</reference>
<evidence type="ECO:0000313" key="3">
    <source>
        <dbReference type="Proteomes" id="UP000050509"/>
    </source>
</evidence>
<gene>
    <name evidence="2" type="ORF">SE17_36030</name>
</gene>
<dbReference type="InterPro" id="IPR016181">
    <property type="entry name" value="Acyl_CoA_acyltransferase"/>
</dbReference>
<proteinExistence type="predicted"/>
<evidence type="ECO:0000313" key="2">
    <source>
        <dbReference type="EMBL" id="KPV48817.1"/>
    </source>
</evidence>
<dbReference type="InterPro" id="IPR000182">
    <property type="entry name" value="GNAT_dom"/>
</dbReference>
<dbReference type="GO" id="GO:0016747">
    <property type="term" value="F:acyltransferase activity, transferring groups other than amino-acyl groups"/>
    <property type="evidence" value="ECO:0007669"/>
    <property type="project" value="InterPro"/>
</dbReference>
<feature type="non-terminal residue" evidence="2">
    <location>
        <position position="1"/>
    </location>
</feature>
<sequence length="59" mass="6277">QGRGVGRALVERAVAHVAAAGITIVHVDFMPEHSGFYERCGFQIGLGGIRDLAAERSQV</sequence>
<comment type="caution">
    <text evidence="2">The sequence shown here is derived from an EMBL/GenBank/DDBJ whole genome shotgun (WGS) entry which is preliminary data.</text>
</comment>
<protein>
    <recommendedName>
        <fullName evidence="1">N-acetyltransferase domain-containing protein</fullName>
    </recommendedName>
</protein>
<dbReference type="PROSITE" id="PS51186">
    <property type="entry name" value="GNAT"/>
    <property type="match status" value="1"/>
</dbReference>